<evidence type="ECO:0000313" key="7">
    <source>
        <dbReference type="EMBL" id="AXN02510.1"/>
    </source>
</evidence>
<proteinExistence type="inferred from homology"/>
<dbReference type="GO" id="GO:0006424">
    <property type="term" value="P:glutamyl-tRNA aminoacylation"/>
    <property type="evidence" value="ECO:0007669"/>
    <property type="project" value="TreeGrafter"/>
</dbReference>
<reference evidence="7 8" key="1">
    <citation type="submission" date="2018-03" db="EMBL/GenBank/DDBJ databases">
        <title>A parallel universe: an anciently diverged bacterial symbiosis in a Hawaiian planthopper (Hemiptera: Cixiidae) reveals rearranged nutritional responsibilities.</title>
        <authorList>
            <person name="Bennett G."/>
            <person name="Mao M."/>
        </authorList>
    </citation>
    <scope>NUCLEOTIDE SEQUENCE [LARGE SCALE GENOMIC DNA]</scope>
    <source>
        <strain evidence="7 8">OLIH</strain>
    </source>
</reference>
<dbReference type="SUPFAM" id="SSF52374">
    <property type="entry name" value="Nucleotidylyl transferase"/>
    <property type="match status" value="1"/>
</dbReference>
<name>A0A346E0K5_9PROT</name>
<dbReference type="KEGG" id="vfg:C9I84_123"/>
<keyword evidence="5" id="KW-0648">Protein biosynthesis</keyword>
<dbReference type="InterPro" id="IPR014729">
    <property type="entry name" value="Rossmann-like_a/b/a_fold"/>
</dbReference>
<accession>A0A346E0K5</accession>
<feature type="domain" description="Glutamyl/glutaminyl-tRNA synthetase class Ib catalytic" evidence="6">
    <location>
        <begin position="123"/>
        <end position="287"/>
    </location>
</feature>
<evidence type="ECO:0000256" key="2">
    <source>
        <dbReference type="ARBA" id="ARBA00022741"/>
    </source>
</evidence>
<evidence type="ECO:0000256" key="1">
    <source>
        <dbReference type="ARBA" id="ARBA00022598"/>
    </source>
</evidence>
<keyword evidence="2 5" id="KW-0547">Nucleotide-binding</keyword>
<dbReference type="InterPro" id="IPR001412">
    <property type="entry name" value="aa-tRNA-synth_I_CS"/>
</dbReference>
<keyword evidence="1 5" id="KW-0436">Ligase</keyword>
<sequence>MDILIIPKQFCLEDMIAKIGFMKIITRFAPSPTGHMHIGNLKSVLLSYILCKKKKGKFYLRIDNSDFLRSKMYNFKYIIKTLKWTKIKFNNKKNIIFQNKRKNIYLKEAIKLIIKKKAYYKNKAIKFKIDKKKKVHWYENKKKISFKNKTIEDFVIVRKNGMSTYNFATVIDDFYLKITHVLRGTEHINNTAKQINIIKSLKIKKVNYTHFSNFIKKNKKKISKRNKDYSIFNYKKNFFSNSIITYILNSCGKNYDKFCNLKFFIKNFKLQNLRKNPTVINNKKILWYNKRYIKINFKKIYLKLKKNLRIYFFYFRNRIEKIKEIKKIKLKIEKLSFYIKKQNEYYLFLINFFLKKIKNTKYIFYRKKFFKKNKYPIFLNVIFTKKTIKKKSSSSNGKDNTPSRCK</sequence>
<evidence type="ECO:0000259" key="6">
    <source>
        <dbReference type="Pfam" id="PF00749"/>
    </source>
</evidence>
<evidence type="ECO:0000256" key="3">
    <source>
        <dbReference type="ARBA" id="ARBA00022840"/>
    </source>
</evidence>
<comment type="similarity">
    <text evidence="5">Belongs to the class-I aminoacyl-tRNA synthetase family.</text>
</comment>
<dbReference type="GO" id="GO:0004818">
    <property type="term" value="F:glutamate-tRNA ligase activity"/>
    <property type="evidence" value="ECO:0007669"/>
    <property type="project" value="TreeGrafter"/>
</dbReference>
<evidence type="ECO:0000256" key="4">
    <source>
        <dbReference type="ARBA" id="ARBA00023146"/>
    </source>
</evidence>
<dbReference type="GO" id="GO:0005524">
    <property type="term" value="F:ATP binding"/>
    <property type="evidence" value="ECO:0007669"/>
    <property type="project" value="UniProtKB-KW"/>
</dbReference>
<dbReference type="PRINTS" id="PR00987">
    <property type="entry name" value="TRNASYNTHGLU"/>
</dbReference>
<dbReference type="Pfam" id="PF00749">
    <property type="entry name" value="tRNA-synt_1c"/>
    <property type="match status" value="2"/>
</dbReference>
<feature type="domain" description="Glutamyl/glutaminyl-tRNA synthetase class Ib catalytic" evidence="6">
    <location>
        <begin position="23"/>
        <end position="121"/>
    </location>
</feature>
<dbReference type="PROSITE" id="PS00178">
    <property type="entry name" value="AA_TRNA_LIGASE_I"/>
    <property type="match status" value="1"/>
</dbReference>
<keyword evidence="8" id="KW-1185">Reference proteome</keyword>
<keyword evidence="3 5" id="KW-0067">ATP-binding</keyword>
<dbReference type="EMBL" id="CP028360">
    <property type="protein sequence ID" value="AXN02510.1"/>
    <property type="molecule type" value="Genomic_DNA"/>
</dbReference>
<gene>
    <name evidence="7" type="ORF">C9I84_123</name>
</gene>
<dbReference type="Gene3D" id="3.40.50.620">
    <property type="entry name" value="HUPs"/>
    <property type="match status" value="2"/>
</dbReference>
<dbReference type="InterPro" id="IPR000924">
    <property type="entry name" value="Glu/Gln-tRNA-synth"/>
</dbReference>
<dbReference type="InterPro" id="IPR049940">
    <property type="entry name" value="GluQ/Sye"/>
</dbReference>
<keyword evidence="4 5" id="KW-0030">Aminoacyl-tRNA synthetase</keyword>
<dbReference type="PANTHER" id="PTHR43311">
    <property type="entry name" value="GLUTAMATE--TRNA LIGASE"/>
    <property type="match status" value="1"/>
</dbReference>
<protein>
    <submittedName>
        <fullName evidence="7">Glutamate--tRNA ligase</fullName>
    </submittedName>
</protein>
<evidence type="ECO:0000256" key="5">
    <source>
        <dbReference type="RuleBase" id="RU363037"/>
    </source>
</evidence>
<dbReference type="PANTHER" id="PTHR43311:SF2">
    <property type="entry name" value="GLUTAMATE--TRNA LIGASE, MITOCHONDRIAL-RELATED"/>
    <property type="match status" value="1"/>
</dbReference>
<dbReference type="InterPro" id="IPR020058">
    <property type="entry name" value="Glu/Gln-tRNA-synth_Ib_cat-dom"/>
</dbReference>
<evidence type="ECO:0000313" key="8">
    <source>
        <dbReference type="Proteomes" id="UP000257084"/>
    </source>
</evidence>
<dbReference type="AlphaFoldDB" id="A0A346E0K5"/>
<organism evidence="7 8">
    <name type="scientific">Candidatus Vidania fulgoroideorum</name>
    <dbReference type="NCBI Taxonomy" id="881286"/>
    <lineage>
        <taxon>Bacteria</taxon>
        <taxon>Pseudomonadati</taxon>
        <taxon>Pseudomonadota</taxon>
        <taxon>Betaproteobacteria</taxon>
        <taxon>Candidatus Vidania</taxon>
    </lineage>
</organism>
<dbReference type="GO" id="GO:0005829">
    <property type="term" value="C:cytosol"/>
    <property type="evidence" value="ECO:0007669"/>
    <property type="project" value="TreeGrafter"/>
</dbReference>
<dbReference type="Proteomes" id="UP000257084">
    <property type="component" value="Chromosome"/>
</dbReference>